<feature type="transmembrane region" description="Helical" evidence="1">
    <location>
        <begin position="146"/>
        <end position="166"/>
    </location>
</feature>
<dbReference type="Pfam" id="PF01757">
    <property type="entry name" value="Acyl_transf_3"/>
    <property type="match status" value="1"/>
</dbReference>
<accession>A0ABW4KQH3</accession>
<gene>
    <name evidence="3" type="ORF">ACFSF0_03940</name>
</gene>
<keyword evidence="4" id="KW-1185">Reference proteome</keyword>
<feature type="domain" description="Acyltransferase 3" evidence="2">
    <location>
        <begin position="5"/>
        <end position="340"/>
    </location>
</feature>
<protein>
    <submittedName>
        <fullName evidence="3">Acyltransferase family protein</fullName>
        <ecNumber evidence="3">2.3.-.-</ecNumber>
    </submittedName>
</protein>
<feature type="transmembrane region" description="Helical" evidence="1">
    <location>
        <begin position="325"/>
        <end position="349"/>
    </location>
</feature>
<name>A0ABW4KQH3_9BURK</name>
<feature type="transmembrane region" description="Helical" evidence="1">
    <location>
        <begin position="211"/>
        <end position="230"/>
    </location>
</feature>
<feature type="transmembrane region" description="Helical" evidence="1">
    <location>
        <begin position="187"/>
        <end position="205"/>
    </location>
</feature>
<dbReference type="InterPro" id="IPR050879">
    <property type="entry name" value="Acyltransferase_3"/>
</dbReference>
<feature type="transmembrane region" description="Helical" evidence="1">
    <location>
        <begin position="299"/>
        <end position="319"/>
    </location>
</feature>
<feature type="transmembrane region" description="Helical" evidence="1">
    <location>
        <begin position="261"/>
        <end position="279"/>
    </location>
</feature>
<feature type="transmembrane region" description="Helical" evidence="1">
    <location>
        <begin position="356"/>
        <end position="374"/>
    </location>
</feature>
<dbReference type="PANTHER" id="PTHR23028:SF53">
    <property type="entry name" value="ACYL_TRANSF_3 DOMAIN-CONTAINING PROTEIN"/>
    <property type="match status" value="1"/>
</dbReference>
<dbReference type="PANTHER" id="PTHR23028">
    <property type="entry name" value="ACETYLTRANSFERASE"/>
    <property type="match status" value="1"/>
</dbReference>
<feature type="transmembrane region" description="Helical" evidence="1">
    <location>
        <begin position="12"/>
        <end position="31"/>
    </location>
</feature>
<comment type="caution">
    <text evidence="3">The sequence shown here is derived from an EMBL/GenBank/DDBJ whole genome shotgun (WGS) entry which is preliminary data.</text>
</comment>
<keyword evidence="1" id="KW-0812">Transmembrane</keyword>
<dbReference type="Proteomes" id="UP001597304">
    <property type="component" value="Unassembled WGS sequence"/>
</dbReference>
<evidence type="ECO:0000313" key="4">
    <source>
        <dbReference type="Proteomes" id="UP001597304"/>
    </source>
</evidence>
<keyword evidence="1" id="KW-0472">Membrane</keyword>
<keyword evidence="1" id="KW-1133">Transmembrane helix</keyword>
<sequence>MTSRNPWIDQAKALACLVIIGHHLAFYGPMADVVWPAASALMEGLFEYGRMAVQVFLVLGGYLAAAALAPQGVPRVSEPLPLLGKRFARLALPYCAALVVTIFINEGVRELGFVHASVSDAPTWDQVLAHLLLVQSIGGWESLSAGVWYVAIDFQLYALCALWFWASLRFSGRTLRGAGGSATVPTLAQIGIVTLACVSLWWWNLNSDLDPWALYFVGAYALGMMAWWAAHSRSALERSAWVAAMLACGAVALALEWRTRIALAWVVALVLATAGAVRWPAAWRNARWAPLVWMGQRSYSIFLIHFAVCLLVNAVWHALWPSGIAINALGLAVAVAASIAAGALLYRWVESRQASWLRLIGWQAGVLGMGALAIKGLL</sequence>
<dbReference type="InterPro" id="IPR002656">
    <property type="entry name" value="Acyl_transf_3_dom"/>
</dbReference>
<dbReference type="GO" id="GO:0016746">
    <property type="term" value="F:acyltransferase activity"/>
    <property type="evidence" value="ECO:0007669"/>
    <property type="project" value="UniProtKB-KW"/>
</dbReference>
<feature type="transmembrane region" description="Helical" evidence="1">
    <location>
        <begin position="51"/>
        <end position="69"/>
    </location>
</feature>
<reference evidence="4" key="1">
    <citation type="journal article" date="2019" name="Int. J. Syst. Evol. Microbiol.">
        <title>The Global Catalogue of Microorganisms (GCM) 10K type strain sequencing project: providing services to taxonomists for standard genome sequencing and annotation.</title>
        <authorList>
            <consortium name="The Broad Institute Genomics Platform"/>
            <consortium name="The Broad Institute Genome Sequencing Center for Infectious Disease"/>
            <person name="Wu L."/>
            <person name="Ma J."/>
        </authorList>
    </citation>
    <scope>NUCLEOTIDE SEQUENCE [LARGE SCALE GENOMIC DNA]</scope>
    <source>
        <strain evidence="4">LMG 29247</strain>
    </source>
</reference>
<proteinExistence type="predicted"/>
<evidence type="ECO:0000313" key="3">
    <source>
        <dbReference type="EMBL" id="MFD1709743.1"/>
    </source>
</evidence>
<feature type="transmembrane region" description="Helical" evidence="1">
    <location>
        <begin position="239"/>
        <end position="255"/>
    </location>
</feature>
<dbReference type="EMBL" id="JBHUEJ010000009">
    <property type="protein sequence ID" value="MFD1709743.1"/>
    <property type="molecule type" value="Genomic_DNA"/>
</dbReference>
<feature type="transmembrane region" description="Helical" evidence="1">
    <location>
        <begin position="90"/>
        <end position="108"/>
    </location>
</feature>
<dbReference type="EC" id="2.3.-.-" evidence="3"/>
<keyword evidence="3" id="KW-0808">Transferase</keyword>
<organism evidence="3 4">
    <name type="scientific">Ottowia flava</name>
    <dbReference type="NCBI Taxonomy" id="2675430"/>
    <lineage>
        <taxon>Bacteria</taxon>
        <taxon>Pseudomonadati</taxon>
        <taxon>Pseudomonadota</taxon>
        <taxon>Betaproteobacteria</taxon>
        <taxon>Burkholderiales</taxon>
        <taxon>Comamonadaceae</taxon>
        <taxon>Ottowia</taxon>
    </lineage>
</organism>
<keyword evidence="3" id="KW-0012">Acyltransferase</keyword>
<dbReference type="RefSeq" id="WP_255507767.1">
    <property type="nucleotide sequence ID" value="NZ_JBHUEJ010000009.1"/>
</dbReference>
<evidence type="ECO:0000259" key="2">
    <source>
        <dbReference type="Pfam" id="PF01757"/>
    </source>
</evidence>
<evidence type="ECO:0000256" key="1">
    <source>
        <dbReference type="SAM" id="Phobius"/>
    </source>
</evidence>